<dbReference type="SUPFAM" id="SSF50341">
    <property type="entry name" value="CheW-like"/>
    <property type="match status" value="1"/>
</dbReference>
<dbReference type="SMART" id="SM00260">
    <property type="entry name" value="CheW"/>
    <property type="match status" value="1"/>
</dbReference>
<feature type="non-terminal residue" evidence="2">
    <location>
        <position position="139"/>
    </location>
</feature>
<gene>
    <name evidence="2" type="ORF">ENG63_04435</name>
</gene>
<organism evidence="2">
    <name type="scientific">Desulfofervidus auxilii</name>
    <dbReference type="NCBI Taxonomy" id="1621989"/>
    <lineage>
        <taxon>Bacteria</taxon>
        <taxon>Pseudomonadati</taxon>
        <taxon>Thermodesulfobacteriota</taxon>
        <taxon>Candidatus Desulfofervidia</taxon>
        <taxon>Candidatus Desulfofervidales</taxon>
        <taxon>Candidatus Desulfofervidaceae</taxon>
        <taxon>Candidatus Desulfofervidus</taxon>
    </lineage>
</organism>
<dbReference type="GO" id="GO:0006935">
    <property type="term" value="P:chemotaxis"/>
    <property type="evidence" value="ECO:0007669"/>
    <property type="project" value="InterPro"/>
</dbReference>
<dbReference type="InterPro" id="IPR002545">
    <property type="entry name" value="CheW-lke_dom"/>
</dbReference>
<comment type="caution">
    <text evidence="2">The sequence shown here is derived from an EMBL/GenBank/DDBJ whole genome shotgun (WGS) entry which is preliminary data.</text>
</comment>
<dbReference type="Pfam" id="PF01584">
    <property type="entry name" value="CheW"/>
    <property type="match status" value="1"/>
</dbReference>
<dbReference type="EMBL" id="DRBS01000173">
    <property type="protein sequence ID" value="HDD44092.1"/>
    <property type="molecule type" value="Genomic_DNA"/>
</dbReference>
<dbReference type="PANTHER" id="PTHR22617">
    <property type="entry name" value="CHEMOTAXIS SENSOR HISTIDINE KINASE-RELATED"/>
    <property type="match status" value="1"/>
</dbReference>
<protein>
    <recommendedName>
        <fullName evidence="1">CheW-like domain-containing protein</fullName>
    </recommendedName>
</protein>
<evidence type="ECO:0000259" key="1">
    <source>
        <dbReference type="PROSITE" id="PS50851"/>
    </source>
</evidence>
<dbReference type="GO" id="GO:0005829">
    <property type="term" value="C:cytosol"/>
    <property type="evidence" value="ECO:0007669"/>
    <property type="project" value="TreeGrafter"/>
</dbReference>
<sequence>MRENFETLLKEAASLRGKSVEKEKPIVEVLYFRLGQEYYGIELKEAKEIVAKAPVYPVPGTEEHILGVINLRGEIIPLIDLKFRLNLGKSNLEKPFQIIVIGIFEEPLAMLVDVVEDIVEVSEILSSEESVLKGKTQIG</sequence>
<dbReference type="Gene3D" id="2.40.50.180">
    <property type="entry name" value="CheA-289, Domain 4"/>
    <property type="match status" value="1"/>
</dbReference>
<evidence type="ECO:0000313" key="2">
    <source>
        <dbReference type="EMBL" id="HDD44092.1"/>
    </source>
</evidence>
<dbReference type="PANTHER" id="PTHR22617:SF43">
    <property type="entry name" value="PROTEIN PILI"/>
    <property type="match status" value="1"/>
</dbReference>
<dbReference type="Proteomes" id="UP000886289">
    <property type="component" value="Unassembled WGS sequence"/>
</dbReference>
<dbReference type="PROSITE" id="PS50851">
    <property type="entry name" value="CHEW"/>
    <property type="match status" value="1"/>
</dbReference>
<dbReference type="AlphaFoldDB" id="A0A7C0Y9T5"/>
<accession>A0A7C0Y9T5</accession>
<feature type="domain" description="CheW-like" evidence="1">
    <location>
        <begin position="26"/>
        <end position="139"/>
    </location>
</feature>
<name>A0A7C0Y9T5_DESA2</name>
<dbReference type="InterPro" id="IPR036061">
    <property type="entry name" value="CheW-like_dom_sf"/>
</dbReference>
<dbReference type="GO" id="GO:0007165">
    <property type="term" value="P:signal transduction"/>
    <property type="evidence" value="ECO:0007669"/>
    <property type="project" value="InterPro"/>
</dbReference>
<reference evidence="2" key="1">
    <citation type="journal article" date="2020" name="mSystems">
        <title>Genome- and Community-Level Interaction Insights into Carbon Utilization and Element Cycling Functions of Hydrothermarchaeota in Hydrothermal Sediment.</title>
        <authorList>
            <person name="Zhou Z."/>
            <person name="Liu Y."/>
            <person name="Xu W."/>
            <person name="Pan J."/>
            <person name="Luo Z.H."/>
            <person name="Li M."/>
        </authorList>
    </citation>
    <scope>NUCLEOTIDE SEQUENCE [LARGE SCALE GENOMIC DNA]</scope>
    <source>
        <strain evidence="2">HyVt-233</strain>
    </source>
</reference>
<dbReference type="InterPro" id="IPR039315">
    <property type="entry name" value="CheW"/>
</dbReference>
<proteinExistence type="predicted"/>